<dbReference type="EMBL" id="GG662605">
    <property type="protein sequence ID" value="EAS01159.1"/>
    <property type="molecule type" value="Genomic_DNA"/>
</dbReference>
<dbReference type="Proteomes" id="UP000009168">
    <property type="component" value="Unassembled WGS sequence"/>
</dbReference>
<dbReference type="GeneID" id="7833401"/>
<dbReference type="RefSeq" id="XP_001021404.1">
    <property type="nucleotide sequence ID" value="XM_001021404.1"/>
</dbReference>
<organism evidence="1 2">
    <name type="scientific">Tetrahymena thermophila (strain SB210)</name>
    <dbReference type="NCBI Taxonomy" id="312017"/>
    <lineage>
        <taxon>Eukaryota</taxon>
        <taxon>Sar</taxon>
        <taxon>Alveolata</taxon>
        <taxon>Ciliophora</taxon>
        <taxon>Intramacronucleata</taxon>
        <taxon>Oligohymenophorea</taxon>
        <taxon>Hymenostomatida</taxon>
        <taxon>Tetrahymenina</taxon>
        <taxon>Tetrahymenidae</taxon>
        <taxon>Tetrahymena</taxon>
    </lineage>
</organism>
<dbReference type="AlphaFoldDB" id="I7ML47"/>
<dbReference type="KEGG" id="tet:TTHERM_00317230"/>
<sequence>MSQQEEQKQSDVVQQNSSKDQKFDLSFVHISTDLDNKKVTLEPVLRTEAQDKNGQKKCKLFKINQGKQLIYNCLSEIFKHNKDKDTSIQQIDVTFSSKTTASYMLIQALADLQFNEVLTIKSTTDQTTGTSYGVDVTVTFTPKI</sequence>
<accession>I7ML47</accession>
<dbReference type="HOGENOM" id="CLU_1800341_0_0_1"/>
<dbReference type="InParanoid" id="I7ML47"/>
<evidence type="ECO:0000313" key="2">
    <source>
        <dbReference type="Proteomes" id="UP000009168"/>
    </source>
</evidence>
<name>I7ML47_TETTS</name>
<protein>
    <submittedName>
        <fullName evidence="1">Uncharacterized protein</fullName>
    </submittedName>
</protein>
<keyword evidence="2" id="KW-1185">Reference proteome</keyword>
<reference evidence="2" key="1">
    <citation type="journal article" date="2006" name="PLoS Biol.">
        <title>Macronuclear genome sequence of the ciliate Tetrahymena thermophila, a model eukaryote.</title>
        <authorList>
            <person name="Eisen J.A."/>
            <person name="Coyne R.S."/>
            <person name="Wu M."/>
            <person name="Wu D."/>
            <person name="Thiagarajan M."/>
            <person name="Wortman J.R."/>
            <person name="Badger J.H."/>
            <person name="Ren Q."/>
            <person name="Amedeo P."/>
            <person name="Jones K.M."/>
            <person name="Tallon L.J."/>
            <person name="Delcher A.L."/>
            <person name="Salzberg S.L."/>
            <person name="Silva J.C."/>
            <person name="Haas B.J."/>
            <person name="Majoros W.H."/>
            <person name="Farzad M."/>
            <person name="Carlton J.M."/>
            <person name="Smith R.K. Jr."/>
            <person name="Garg J."/>
            <person name="Pearlman R.E."/>
            <person name="Karrer K.M."/>
            <person name="Sun L."/>
            <person name="Manning G."/>
            <person name="Elde N.C."/>
            <person name="Turkewitz A.P."/>
            <person name="Asai D.J."/>
            <person name="Wilkes D.E."/>
            <person name="Wang Y."/>
            <person name="Cai H."/>
            <person name="Collins K."/>
            <person name="Stewart B.A."/>
            <person name="Lee S.R."/>
            <person name="Wilamowska K."/>
            <person name="Weinberg Z."/>
            <person name="Ruzzo W.L."/>
            <person name="Wloga D."/>
            <person name="Gaertig J."/>
            <person name="Frankel J."/>
            <person name="Tsao C.-C."/>
            <person name="Gorovsky M.A."/>
            <person name="Keeling P.J."/>
            <person name="Waller R.F."/>
            <person name="Patron N.J."/>
            <person name="Cherry J.M."/>
            <person name="Stover N.A."/>
            <person name="Krieger C.J."/>
            <person name="del Toro C."/>
            <person name="Ryder H.F."/>
            <person name="Williamson S.C."/>
            <person name="Barbeau R.A."/>
            <person name="Hamilton E.P."/>
            <person name="Orias E."/>
        </authorList>
    </citation>
    <scope>NUCLEOTIDE SEQUENCE [LARGE SCALE GENOMIC DNA]</scope>
    <source>
        <strain evidence="2">SB210</strain>
    </source>
</reference>
<gene>
    <name evidence="1" type="ORF">TTHERM_00317230</name>
</gene>
<proteinExistence type="predicted"/>
<evidence type="ECO:0000313" key="1">
    <source>
        <dbReference type="EMBL" id="EAS01159.1"/>
    </source>
</evidence>